<dbReference type="Proteomes" id="UP000076761">
    <property type="component" value="Unassembled WGS sequence"/>
</dbReference>
<feature type="region of interest" description="Disordered" evidence="1">
    <location>
        <begin position="331"/>
        <end position="392"/>
    </location>
</feature>
<feature type="compositionally biased region" description="Basic and acidic residues" evidence="1">
    <location>
        <begin position="177"/>
        <end position="187"/>
    </location>
</feature>
<sequence>MKLFILTGISRNGHSPLTLISRWAVELVWSNMALEPLNSPNLRKVGSRKLSRDCFVAKYVKEQRTYISGYTCNSRSVLVPVSGVSRNDDKEPLAPGFATPVLKPRVPPSHTKDLFKPVVPSGLSSKPESCTAAKLSRKMVVESSKPDVSRTGVETTNSPKPCSARPPRKRAATPDSGEERNARLAERRGRKRSKKAITQPKIPEDLSEHSDEGAEVSQPDRITSKIKSRGKKKESKKLKVPAGLALMNGFSAKNLGKNRLTLKPVPQSGVFNKGKASMKVGVTRKIDKRVKGLEDSMFSEFRFLNNKSKIPEGSRKKKKVSLVESCSELSSVQSGAPIEGMDTDVGHPHTNGKLKDRSIKKAQDPSEMSSASVPSAADKMSEPPQPQGPGSVVWDIEVEGRSLPVDASSVSLSSHTPEGTVTLNIPILQCPLDQGINIEPETEQIQMNTSTNTRDLEDVGKTGKVSSTSDARSSSIGPSESASQAHPMLPKNVTLSGAVSKYFPHRLIPPIDTKELYVTASGPIENPEHAQVIEETCWSDIPHLVPIEPSGGTHIGPESLHAMHVETHSLLLDVNLPEPINNVYLIPQATNDPELPVQCLVSPSLSADSLDLALQTYEADRVLRAHLPPRSVDIQGREPYECRAPEDREAIDLAYHQYNYGDYDVGAADADAMEDIGPWRPDSAVDLDHTMDYSLEHTTHDVGVFATNWQYTESLYADSLVPDEGFDDEVEYLMPNYKVPLAASTSLTPERSLCMEHLAMDSLDCDDEECNAEFALDQMAMDDNILSDTGSQYDCEARPQTPYSQVTQSSDIMSSILEETDDQSLLPLFSEGRSLLLGLYSANNMLDFPRVTQAKTAVSKAEKDVAKSLKDHWFPQKL</sequence>
<dbReference type="InParanoid" id="A0A165RYQ8"/>
<organism evidence="2 3">
    <name type="scientific">Neolentinus lepideus HHB14362 ss-1</name>
    <dbReference type="NCBI Taxonomy" id="1314782"/>
    <lineage>
        <taxon>Eukaryota</taxon>
        <taxon>Fungi</taxon>
        <taxon>Dikarya</taxon>
        <taxon>Basidiomycota</taxon>
        <taxon>Agaricomycotina</taxon>
        <taxon>Agaricomycetes</taxon>
        <taxon>Gloeophyllales</taxon>
        <taxon>Gloeophyllaceae</taxon>
        <taxon>Neolentinus</taxon>
    </lineage>
</organism>
<dbReference type="AlphaFoldDB" id="A0A165RYQ8"/>
<dbReference type="STRING" id="1314782.A0A165RYQ8"/>
<gene>
    <name evidence="2" type="ORF">NEOLEDRAFT_1242388</name>
</gene>
<feature type="region of interest" description="Disordered" evidence="1">
    <location>
        <begin position="91"/>
        <end position="236"/>
    </location>
</feature>
<evidence type="ECO:0000313" key="2">
    <source>
        <dbReference type="EMBL" id="KZT24436.1"/>
    </source>
</evidence>
<protein>
    <submittedName>
        <fullName evidence="2">Uncharacterized protein</fullName>
    </submittedName>
</protein>
<dbReference type="EMBL" id="KV425577">
    <property type="protein sequence ID" value="KZT24436.1"/>
    <property type="molecule type" value="Genomic_DNA"/>
</dbReference>
<keyword evidence="3" id="KW-1185">Reference proteome</keyword>
<feature type="region of interest" description="Disordered" evidence="1">
    <location>
        <begin position="447"/>
        <end position="489"/>
    </location>
</feature>
<evidence type="ECO:0000313" key="3">
    <source>
        <dbReference type="Proteomes" id="UP000076761"/>
    </source>
</evidence>
<feature type="compositionally biased region" description="Basic and acidic residues" evidence="1">
    <location>
        <begin position="202"/>
        <end position="212"/>
    </location>
</feature>
<feature type="compositionally biased region" description="Polar residues" evidence="1">
    <location>
        <begin position="464"/>
        <end position="484"/>
    </location>
</feature>
<feature type="compositionally biased region" description="Basic and acidic residues" evidence="1">
    <location>
        <begin position="353"/>
        <end position="364"/>
    </location>
</feature>
<reference evidence="2 3" key="1">
    <citation type="journal article" date="2016" name="Mol. Biol. Evol.">
        <title>Comparative Genomics of Early-Diverging Mushroom-Forming Fungi Provides Insights into the Origins of Lignocellulose Decay Capabilities.</title>
        <authorList>
            <person name="Nagy L.G."/>
            <person name="Riley R."/>
            <person name="Tritt A."/>
            <person name="Adam C."/>
            <person name="Daum C."/>
            <person name="Floudas D."/>
            <person name="Sun H."/>
            <person name="Yadav J.S."/>
            <person name="Pangilinan J."/>
            <person name="Larsson K.H."/>
            <person name="Matsuura K."/>
            <person name="Barry K."/>
            <person name="Labutti K."/>
            <person name="Kuo R."/>
            <person name="Ohm R.A."/>
            <person name="Bhattacharya S.S."/>
            <person name="Shirouzu T."/>
            <person name="Yoshinaga Y."/>
            <person name="Martin F.M."/>
            <person name="Grigoriev I.V."/>
            <person name="Hibbett D.S."/>
        </authorList>
    </citation>
    <scope>NUCLEOTIDE SEQUENCE [LARGE SCALE GENOMIC DNA]</scope>
    <source>
        <strain evidence="2 3">HHB14362 ss-1</strain>
    </source>
</reference>
<dbReference type="OrthoDB" id="2537141at2759"/>
<name>A0A165RYQ8_9AGAM</name>
<accession>A0A165RYQ8</accession>
<evidence type="ECO:0000256" key="1">
    <source>
        <dbReference type="SAM" id="MobiDB-lite"/>
    </source>
</evidence>
<feature type="compositionally biased region" description="Basic residues" evidence="1">
    <location>
        <begin position="224"/>
        <end position="236"/>
    </location>
</feature>
<proteinExistence type="predicted"/>